<gene>
    <name evidence="2" type="ORF">SELMODRAFT_431992</name>
</gene>
<evidence type="ECO:0000313" key="3">
    <source>
        <dbReference type="Proteomes" id="UP000001514"/>
    </source>
</evidence>
<proteinExistence type="predicted"/>
<evidence type="ECO:0000256" key="1">
    <source>
        <dbReference type="SAM" id="MobiDB-lite"/>
    </source>
</evidence>
<dbReference type="HOGENOM" id="CLU_1392300_0_0_1"/>
<evidence type="ECO:0000313" key="2">
    <source>
        <dbReference type="EMBL" id="EFJ04887.1"/>
    </source>
</evidence>
<dbReference type="Proteomes" id="UP000001514">
    <property type="component" value="Unassembled WGS sequence"/>
</dbReference>
<protein>
    <submittedName>
        <fullName evidence="2">Uncharacterized protein</fullName>
    </submittedName>
</protein>
<reference evidence="2 3" key="1">
    <citation type="journal article" date="2011" name="Science">
        <title>The Selaginella genome identifies genetic changes associated with the evolution of vascular plants.</title>
        <authorList>
            <person name="Banks J.A."/>
            <person name="Nishiyama T."/>
            <person name="Hasebe M."/>
            <person name="Bowman J.L."/>
            <person name="Gribskov M."/>
            <person name="dePamphilis C."/>
            <person name="Albert V.A."/>
            <person name="Aono N."/>
            <person name="Aoyama T."/>
            <person name="Ambrose B.A."/>
            <person name="Ashton N.W."/>
            <person name="Axtell M.J."/>
            <person name="Barker E."/>
            <person name="Barker M.S."/>
            <person name="Bennetzen J.L."/>
            <person name="Bonawitz N.D."/>
            <person name="Chapple C."/>
            <person name="Cheng C."/>
            <person name="Correa L.G."/>
            <person name="Dacre M."/>
            <person name="DeBarry J."/>
            <person name="Dreyer I."/>
            <person name="Elias M."/>
            <person name="Engstrom E.M."/>
            <person name="Estelle M."/>
            <person name="Feng L."/>
            <person name="Finet C."/>
            <person name="Floyd S.K."/>
            <person name="Frommer W.B."/>
            <person name="Fujita T."/>
            <person name="Gramzow L."/>
            <person name="Gutensohn M."/>
            <person name="Harholt J."/>
            <person name="Hattori M."/>
            <person name="Heyl A."/>
            <person name="Hirai T."/>
            <person name="Hiwatashi Y."/>
            <person name="Ishikawa M."/>
            <person name="Iwata M."/>
            <person name="Karol K.G."/>
            <person name="Koehler B."/>
            <person name="Kolukisaoglu U."/>
            <person name="Kubo M."/>
            <person name="Kurata T."/>
            <person name="Lalonde S."/>
            <person name="Li K."/>
            <person name="Li Y."/>
            <person name="Litt A."/>
            <person name="Lyons E."/>
            <person name="Manning G."/>
            <person name="Maruyama T."/>
            <person name="Michael T.P."/>
            <person name="Mikami K."/>
            <person name="Miyazaki S."/>
            <person name="Morinaga S."/>
            <person name="Murata T."/>
            <person name="Mueller-Roeber B."/>
            <person name="Nelson D.R."/>
            <person name="Obara M."/>
            <person name="Oguri Y."/>
            <person name="Olmstead R.G."/>
            <person name="Onodera N."/>
            <person name="Petersen B.L."/>
            <person name="Pils B."/>
            <person name="Prigge M."/>
            <person name="Rensing S.A."/>
            <person name="Riano-Pachon D.M."/>
            <person name="Roberts A.W."/>
            <person name="Sato Y."/>
            <person name="Scheller H.V."/>
            <person name="Schulz B."/>
            <person name="Schulz C."/>
            <person name="Shakirov E.V."/>
            <person name="Shibagaki N."/>
            <person name="Shinohara N."/>
            <person name="Shippen D.E."/>
            <person name="Soerensen I."/>
            <person name="Sotooka R."/>
            <person name="Sugimoto N."/>
            <person name="Sugita M."/>
            <person name="Sumikawa N."/>
            <person name="Tanurdzic M."/>
            <person name="Theissen G."/>
            <person name="Ulvskov P."/>
            <person name="Wakazuki S."/>
            <person name="Weng J.K."/>
            <person name="Willats W.W."/>
            <person name="Wipf D."/>
            <person name="Wolf P.G."/>
            <person name="Yang L."/>
            <person name="Zimmer A.D."/>
            <person name="Zhu Q."/>
            <person name="Mitros T."/>
            <person name="Hellsten U."/>
            <person name="Loque D."/>
            <person name="Otillar R."/>
            <person name="Salamov A."/>
            <person name="Schmutz J."/>
            <person name="Shapiro H."/>
            <person name="Lindquist E."/>
            <person name="Lucas S."/>
            <person name="Rokhsar D."/>
            <person name="Grigoriev I.V."/>
        </authorList>
    </citation>
    <scope>NUCLEOTIDE SEQUENCE [LARGE SCALE GENOMIC DNA]</scope>
</reference>
<feature type="region of interest" description="Disordered" evidence="1">
    <location>
        <begin position="1"/>
        <end position="33"/>
    </location>
</feature>
<dbReference type="AlphaFoldDB" id="D8TEM3"/>
<dbReference type="EMBL" id="GL377745">
    <property type="protein sequence ID" value="EFJ04887.1"/>
    <property type="molecule type" value="Genomic_DNA"/>
</dbReference>
<keyword evidence="3" id="KW-1185">Reference proteome</keyword>
<dbReference type="InParanoid" id="D8TEM3"/>
<dbReference type="Gramene" id="EFJ04887">
    <property type="protein sequence ID" value="EFJ04887"/>
    <property type="gene ID" value="SELMODRAFT_431992"/>
</dbReference>
<accession>D8TEM3</accession>
<organism evidence="3">
    <name type="scientific">Selaginella moellendorffii</name>
    <name type="common">Spikemoss</name>
    <dbReference type="NCBI Taxonomy" id="88036"/>
    <lineage>
        <taxon>Eukaryota</taxon>
        <taxon>Viridiplantae</taxon>
        <taxon>Streptophyta</taxon>
        <taxon>Embryophyta</taxon>
        <taxon>Tracheophyta</taxon>
        <taxon>Lycopodiopsida</taxon>
        <taxon>Selaginellales</taxon>
        <taxon>Selaginellaceae</taxon>
        <taxon>Selaginella</taxon>
    </lineage>
</organism>
<name>D8TEM3_SELML</name>
<sequence>MASLRARLGGAGDNANEYNSGRSEDEGNADPTPTVLPLVVAVLLEAMLRELEKERICTGTTGDQAAADAAKTMKGFHDNRHYEKGRDSSCPHSQNYNEGKSFFTIGPPKCLPHLRHACDMAIAQAVYKTGVAFHMIQHPTWKHAFDTVARAGIGYKYPSENDICNSLLHCAYEDSSKGWQQHWKLDTLKNLSLRLA</sequence>
<dbReference type="KEGG" id="smo:SELMODRAFT_431992"/>